<comment type="caution">
    <text evidence="21">The sequence shown here is derived from an EMBL/GenBank/DDBJ whole genome shotgun (WGS) entry which is preliminary data.</text>
</comment>
<dbReference type="NCBIfam" id="NF004397">
    <property type="entry name" value="PRK05755.1"/>
    <property type="match status" value="1"/>
</dbReference>
<dbReference type="SMART" id="SM00279">
    <property type="entry name" value="HhH2"/>
    <property type="match status" value="1"/>
</dbReference>
<dbReference type="SUPFAM" id="SSF56672">
    <property type="entry name" value="DNA/RNA polymerases"/>
    <property type="match status" value="1"/>
</dbReference>
<dbReference type="InterPro" id="IPR002421">
    <property type="entry name" value="5-3_exonuclease"/>
</dbReference>
<dbReference type="InterPro" id="IPR019760">
    <property type="entry name" value="DNA-dir_DNA_pol_A_CS"/>
</dbReference>
<dbReference type="GO" id="GO:0003677">
    <property type="term" value="F:DNA binding"/>
    <property type="evidence" value="ECO:0007669"/>
    <property type="project" value="UniProtKB-UniRule"/>
</dbReference>
<dbReference type="InterPro" id="IPR002562">
    <property type="entry name" value="3'-5'_exonuclease_dom"/>
</dbReference>
<dbReference type="InterPro" id="IPR036397">
    <property type="entry name" value="RNaseH_sf"/>
</dbReference>
<keyword evidence="6 17" id="KW-0548">Nucleotidyltransferase</keyword>
<dbReference type="OrthoDB" id="9806424at2"/>
<feature type="domain" description="DNA-directed DNA polymerase family A palm" evidence="20">
    <location>
        <begin position="667"/>
        <end position="873"/>
    </location>
</feature>
<dbReference type="GO" id="GO:0006302">
    <property type="term" value="P:double-strand break repair"/>
    <property type="evidence" value="ECO:0007669"/>
    <property type="project" value="TreeGrafter"/>
</dbReference>
<comment type="subunit">
    <text evidence="2">Single-chain monomer with multiple functions.</text>
</comment>
<dbReference type="SMART" id="SM00474">
    <property type="entry name" value="35EXOc"/>
    <property type="match status" value="1"/>
</dbReference>
<evidence type="ECO:0000256" key="6">
    <source>
        <dbReference type="ARBA" id="ARBA00022695"/>
    </source>
</evidence>
<keyword evidence="9 17" id="KW-0227">DNA damage</keyword>
<dbReference type="Pfam" id="PF01612">
    <property type="entry name" value="DNA_pol_A_exo1"/>
    <property type="match status" value="1"/>
</dbReference>
<dbReference type="InterPro" id="IPR002298">
    <property type="entry name" value="DNA_polymerase_A"/>
</dbReference>
<dbReference type="InterPro" id="IPR012337">
    <property type="entry name" value="RNaseH-like_sf"/>
</dbReference>
<keyword evidence="8" id="KW-0540">Nuclease</keyword>
<dbReference type="EMBL" id="SCFB01000002">
    <property type="protein sequence ID" value="RZI46869.1"/>
    <property type="molecule type" value="Genomic_DNA"/>
</dbReference>
<comment type="catalytic activity">
    <reaction evidence="15 17">
        <text>DNA(n) + a 2'-deoxyribonucleoside 5'-triphosphate = DNA(n+1) + diphosphate</text>
        <dbReference type="Rhea" id="RHEA:22508"/>
        <dbReference type="Rhea" id="RHEA-COMP:17339"/>
        <dbReference type="Rhea" id="RHEA-COMP:17340"/>
        <dbReference type="ChEBI" id="CHEBI:33019"/>
        <dbReference type="ChEBI" id="CHEBI:61560"/>
        <dbReference type="ChEBI" id="CHEBI:173112"/>
        <dbReference type="EC" id="2.7.7.7"/>
    </reaction>
</comment>
<dbReference type="InterPro" id="IPR036279">
    <property type="entry name" value="5-3_exonuclease_C_sf"/>
</dbReference>
<dbReference type="InterPro" id="IPR001098">
    <property type="entry name" value="DNA-dir_DNA_pol_A_palm_dom"/>
</dbReference>
<evidence type="ECO:0000256" key="15">
    <source>
        <dbReference type="ARBA" id="ARBA00049244"/>
    </source>
</evidence>
<dbReference type="GO" id="GO:0008408">
    <property type="term" value="F:3'-5' exonuclease activity"/>
    <property type="evidence" value="ECO:0007669"/>
    <property type="project" value="UniProtKB-UniRule"/>
</dbReference>
<evidence type="ECO:0000256" key="17">
    <source>
        <dbReference type="RuleBase" id="RU004460"/>
    </source>
</evidence>
<dbReference type="SUPFAM" id="SSF53098">
    <property type="entry name" value="Ribonuclease H-like"/>
    <property type="match status" value="1"/>
</dbReference>
<dbReference type="EC" id="2.7.7.7" evidence="3 16"/>
<dbReference type="CDD" id="cd08637">
    <property type="entry name" value="DNA_pol_A_pol_I_C"/>
    <property type="match status" value="1"/>
</dbReference>
<evidence type="ECO:0000313" key="21">
    <source>
        <dbReference type="EMBL" id="RZI46869.1"/>
    </source>
</evidence>
<evidence type="ECO:0000256" key="2">
    <source>
        <dbReference type="ARBA" id="ARBA00011541"/>
    </source>
</evidence>
<dbReference type="PANTHER" id="PTHR10133:SF27">
    <property type="entry name" value="DNA POLYMERASE NU"/>
    <property type="match status" value="1"/>
</dbReference>
<dbReference type="PROSITE" id="PS00447">
    <property type="entry name" value="DNA_POLYMERASE_A"/>
    <property type="match status" value="1"/>
</dbReference>
<dbReference type="Gene3D" id="1.20.1060.10">
    <property type="entry name" value="Taq DNA Polymerase, Chain T, domain 4"/>
    <property type="match status" value="1"/>
</dbReference>
<dbReference type="InterPro" id="IPR020046">
    <property type="entry name" value="5-3_exonucl_a-hlix_arch_N"/>
</dbReference>
<dbReference type="GO" id="GO:0006261">
    <property type="term" value="P:DNA-templated DNA replication"/>
    <property type="evidence" value="ECO:0007669"/>
    <property type="project" value="UniProtKB-UniRule"/>
</dbReference>
<evidence type="ECO:0000259" key="18">
    <source>
        <dbReference type="SMART" id="SM00474"/>
    </source>
</evidence>
<dbReference type="AlphaFoldDB" id="A0A4Q7DKL8"/>
<proteinExistence type="inferred from homology"/>
<name>A0A4Q7DKL8_9PROT</name>
<evidence type="ECO:0000256" key="7">
    <source>
        <dbReference type="ARBA" id="ARBA00022705"/>
    </source>
</evidence>
<keyword evidence="11 17" id="KW-0269">Exonuclease</keyword>
<dbReference type="InterPro" id="IPR020045">
    <property type="entry name" value="DNA_polI_H3TH"/>
</dbReference>
<evidence type="ECO:0000256" key="13">
    <source>
        <dbReference type="ARBA" id="ARBA00023125"/>
    </source>
</evidence>
<sequence>MSLDEAAPIVPTVYLIDGSGFIFRAFHALPPLSNPEGTPVGAVYGFCNILLRFMEKLQHNHVHDFLGVVFDAGRQTFRQKIYPDYKAHRPDAPAELVPQFALIREACDVLSVPYMEASGFEADDLIASYALAAKQKGYQVVIVSSDKDFMQLVDASVQMLDPIKNRRIGTPEVFEKFGVEPGRVIDVQALMGDSSDNVPGVPGIGPKTAAELIQQFGTLEQLLQHAHTIKQTKRRESLQTYAEQARISKLLVTLDQQVPLPLDFEQLQPRQPDPILCQNFFQKHGFKTLLNKFKSPNMLSVAAPSPSSKNYERVDTMEKLEEWIQLIHQSSVLAIDTETTGLNIQKASLVGISLAVEQGDDIGACYIPLAHQSDEPQLSLLSVTGALNPFLTDPGLLKVGHNLKYDLGILAKYDLTIDPITDTMLMSYCLDAGKNGHGMDELASRHLNHQTIRFEDVAGSGKNQKIFDQVPLDQATPYAAEDAEITLRLYQFFTKRLQEEGKSQLYQQIERPLIPVIVRMEQIGIKIDPSVLKNLGKEFGDRLAILETEIYKLAGRDFNIGSPKQLGEILFDEWSLPGGKKTKTGAYGTDAGVLEALALQGHNLPARILDWRGLAKLKSTYVDGLLAAMAPETHRIHTSFSLATTTTGRLASSDPNLQNIPIRTEDGRKIRQAFIPEKGMHLVSLDYSQIELRLLAHKAKVEPLIDAFQKGEDVHKATASQIFGIPLSQVNPEQRRQAKTINFGIIYGISAFGLGQQLGIPTSQAADIIKVYFARYPGIQTYMEVCKEQARSTGYVETLFGRRCYVPGINDKNGAVRGGAERQAINAPLQGSNADIIKKAMIRIDKILQTKGYSARLLLQVHDELLFEIPLNEIDALIPVLKQTMEDVITLSVPLVVGVGIGDNWDQAH</sequence>
<dbReference type="PANTHER" id="PTHR10133">
    <property type="entry name" value="DNA POLYMERASE I"/>
    <property type="match status" value="1"/>
</dbReference>
<accession>A0A4Q7DKL8</accession>
<dbReference type="Pfam" id="PF02739">
    <property type="entry name" value="5_3_exonuc_N"/>
    <property type="match status" value="1"/>
</dbReference>
<dbReference type="CDD" id="cd06139">
    <property type="entry name" value="DNA_polA_I_Ecoli_like_exo"/>
    <property type="match status" value="1"/>
</dbReference>
<comment type="similarity">
    <text evidence="1 17">Belongs to the DNA polymerase type-A family.</text>
</comment>
<comment type="function">
    <text evidence="17">In addition to polymerase activity, this DNA polymerase exhibits 3'-5' and 5'-3' exonuclease activity.</text>
</comment>
<keyword evidence="7 17" id="KW-0235">DNA replication</keyword>
<dbReference type="Pfam" id="PF00476">
    <property type="entry name" value="DNA_pol_A"/>
    <property type="match status" value="1"/>
</dbReference>
<dbReference type="FunFam" id="1.10.150.20:FF:000003">
    <property type="entry name" value="DNA polymerase I"/>
    <property type="match status" value="1"/>
</dbReference>
<evidence type="ECO:0000256" key="10">
    <source>
        <dbReference type="ARBA" id="ARBA00022801"/>
    </source>
</evidence>
<dbReference type="SMART" id="SM00475">
    <property type="entry name" value="53EXOc"/>
    <property type="match status" value="1"/>
</dbReference>
<keyword evidence="13 17" id="KW-0238">DNA-binding</keyword>
<dbReference type="PRINTS" id="PR00868">
    <property type="entry name" value="DNAPOLI"/>
</dbReference>
<organism evidence="21 22">
    <name type="scientific">Candidatus Finniella inopinata</name>
    <dbReference type="NCBI Taxonomy" id="1696036"/>
    <lineage>
        <taxon>Bacteria</taxon>
        <taxon>Pseudomonadati</taxon>
        <taxon>Pseudomonadota</taxon>
        <taxon>Alphaproteobacteria</taxon>
        <taxon>Holosporales</taxon>
        <taxon>Candidatus Paracaedibacteraceae</taxon>
        <taxon>Candidatus Finniella</taxon>
    </lineage>
</organism>
<feature type="domain" description="5'-3' exonuclease" evidence="19">
    <location>
        <begin position="10"/>
        <end position="270"/>
    </location>
</feature>
<keyword evidence="5 17" id="KW-0808">Transferase</keyword>
<dbReference type="Pfam" id="PF01367">
    <property type="entry name" value="5_3_exonuc"/>
    <property type="match status" value="1"/>
</dbReference>
<gene>
    <name evidence="17 21" type="primary">polA</name>
    <name evidence="21" type="ORF">EQU50_01200</name>
</gene>
<protein>
    <recommendedName>
        <fullName evidence="4 16">DNA polymerase I</fullName>
        <ecNumber evidence="3 16">2.7.7.7</ecNumber>
    </recommendedName>
</protein>
<dbReference type="GO" id="GO:0008409">
    <property type="term" value="F:5'-3' exonuclease activity"/>
    <property type="evidence" value="ECO:0007669"/>
    <property type="project" value="UniProtKB-UniRule"/>
</dbReference>
<evidence type="ECO:0000256" key="11">
    <source>
        <dbReference type="ARBA" id="ARBA00022839"/>
    </source>
</evidence>
<dbReference type="Gene3D" id="3.40.50.1010">
    <property type="entry name" value="5'-nuclease"/>
    <property type="match status" value="1"/>
</dbReference>
<evidence type="ECO:0000256" key="9">
    <source>
        <dbReference type="ARBA" id="ARBA00022763"/>
    </source>
</evidence>
<keyword evidence="22" id="KW-1185">Reference proteome</keyword>
<evidence type="ECO:0000256" key="5">
    <source>
        <dbReference type="ARBA" id="ARBA00022679"/>
    </source>
</evidence>
<dbReference type="SUPFAM" id="SSF88723">
    <property type="entry name" value="PIN domain-like"/>
    <property type="match status" value="1"/>
</dbReference>
<dbReference type="FunFam" id="1.20.1060.10:FF:000001">
    <property type="entry name" value="DNA polymerase I"/>
    <property type="match status" value="1"/>
</dbReference>
<dbReference type="SUPFAM" id="SSF47807">
    <property type="entry name" value="5' to 3' exonuclease, C-terminal subdomain"/>
    <property type="match status" value="1"/>
</dbReference>
<evidence type="ECO:0000256" key="1">
    <source>
        <dbReference type="ARBA" id="ARBA00007705"/>
    </source>
</evidence>
<dbReference type="FunFam" id="3.30.420.10:FF:000026">
    <property type="entry name" value="DNA polymerase I"/>
    <property type="match status" value="1"/>
</dbReference>
<evidence type="ECO:0000259" key="20">
    <source>
        <dbReference type="SMART" id="SM00482"/>
    </source>
</evidence>
<dbReference type="InterPro" id="IPR018320">
    <property type="entry name" value="DNA_polymerase_1"/>
</dbReference>
<keyword evidence="10 17" id="KW-0378">Hydrolase</keyword>
<dbReference type="Gene3D" id="1.10.150.20">
    <property type="entry name" value="5' to 3' exonuclease, C-terminal subdomain"/>
    <property type="match status" value="2"/>
</dbReference>
<dbReference type="InterPro" id="IPR043502">
    <property type="entry name" value="DNA/RNA_pol_sf"/>
</dbReference>
<dbReference type="SMART" id="SM00482">
    <property type="entry name" value="POLAc"/>
    <property type="match status" value="1"/>
</dbReference>
<dbReference type="InterPro" id="IPR029060">
    <property type="entry name" value="PIN-like_dom_sf"/>
</dbReference>
<dbReference type="GO" id="GO:0003887">
    <property type="term" value="F:DNA-directed DNA polymerase activity"/>
    <property type="evidence" value="ECO:0007669"/>
    <property type="project" value="UniProtKB-UniRule"/>
</dbReference>
<dbReference type="CDD" id="cd09859">
    <property type="entry name" value="PIN_53EXO"/>
    <property type="match status" value="1"/>
</dbReference>
<dbReference type="Gene3D" id="3.30.70.370">
    <property type="match status" value="1"/>
</dbReference>
<dbReference type="RefSeq" id="WP_130153340.1">
    <property type="nucleotide sequence ID" value="NZ_SCFB01000002.1"/>
</dbReference>
<dbReference type="NCBIfam" id="TIGR00593">
    <property type="entry name" value="pola"/>
    <property type="match status" value="1"/>
</dbReference>
<dbReference type="CDD" id="cd09898">
    <property type="entry name" value="H3TH_53EXO"/>
    <property type="match status" value="1"/>
</dbReference>
<evidence type="ECO:0000256" key="12">
    <source>
        <dbReference type="ARBA" id="ARBA00022932"/>
    </source>
</evidence>
<dbReference type="Gene3D" id="3.30.420.10">
    <property type="entry name" value="Ribonuclease H-like superfamily/Ribonuclease H"/>
    <property type="match status" value="1"/>
</dbReference>
<evidence type="ECO:0000256" key="3">
    <source>
        <dbReference type="ARBA" id="ARBA00012417"/>
    </source>
</evidence>
<reference evidence="21 22" key="1">
    <citation type="submission" date="2018-10" db="EMBL/GenBank/DDBJ databases">
        <title>An updated phylogeny of the Alphaproteobacteria reveals that the parasitic Rickettsiales and Holosporales have independent origins.</title>
        <authorList>
            <person name="Munoz-Gomez S.A."/>
            <person name="Hess S."/>
            <person name="Burger G."/>
            <person name="Lang B.F."/>
            <person name="Susko E."/>
            <person name="Slamovits C.H."/>
            <person name="Roger A.J."/>
        </authorList>
    </citation>
    <scope>NUCLEOTIDE SEQUENCE [LARGE SCALE GENOMIC DNA]</scope>
    <source>
        <strain evidence="21">HOLO01</strain>
    </source>
</reference>
<evidence type="ECO:0000256" key="4">
    <source>
        <dbReference type="ARBA" id="ARBA00020311"/>
    </source>
</evidence>
<dbReference type="Proteomes" id="UP000293550">
    <property type="component" value="Unassembled WGS sequence"/>
</dbReference>
<keyword evidence="14 17" id="KW-0234">DNA repair</keyword>
<evidence type="ECO:0000256" key="8">
    <source>
        <dbReference type="ARBA" id="ARBA00022722"/>
    </source>
</evidence>
<evidence type="ECO:0000256" key="14">
    <source>
        <dbReference type="ARBA" id="ARBA00023204"/>
    </source>
</evidence>
<evidence type="ECO:0000313" key="22">
    <source>
        <dbReference type="Proteomes" id="UP000293550"/>
    </source>
</evidence>
<dbReference type="FunFam" id="1.10.150.20:FF:000002">
    <property type="entry name" value="DNA polymerase I"/>
    <property type="match status" value="1"/>
</dbReference>
<keyword evidence="12 17" id="KW-0239">DNA-directed DNA polymerase</keyword>
<feature type="domain" description="3'-5' exonuclease" evidence="18">
    <location>
        <begin position="311"/>
        <end position="498"/>
    </location>
</feature>
<dbReference type="InterPro" id="IPR008918">
    <property type="entry name" value="HhH2"/>
</dbReference>
<evidence type="ECO:0000256" key="16">
    <source>
        <dbReference type="NCBIfam" id="TIGR00593"/>
    </source>
</evidence>
<evidence type="ECO:0000259" key="19">
    <source>
        <dbReference type="SMART" id="SM00475"/>
    </source>
</evidence>